<dbReference type="RefSeq" id="WP_030005071.1">
    <property type="nucleotide sequence ID" value="NC_022549.1"/>
</dbReference>
<name>U4KPE7_9MOLU</name>
<dbReference type="GO" id="GO:0016747">
    <property type="term" value="F:acyltransferase activity, transferring groups other than amino-acyl groups"/>
    <property type="evidence" value="ECO:0007669"/>
    <property type="project" value="InterPro"/>
</dbReference>
<dbReference type="STRING" id="61635.BN85311900"/>
<dbReference type="KEGG" id="abra:BN85311900"/>
<dbReference type="CDD" id="cd04301">
    <property type="entry name" value="NAT_SF"/>
    <property type="match status" value="1"/>
</dbReference>
<reference evidence="2 3" key="1">
    <citation type="journal article" date="2013" name="J. Mol. Microbiol. Biotechnol.">
        <title>Analysis of the Complete Genomes of Acholeplasma brassicae , A. palmae and A. laidlawii and Their Comparison to the Obligate Parasites from ' Candidatus Phytoplasma'.</title>
        <authorList>
            <person name="Kube M."/>
            <person name="Siewert C."/>
            <person name="Migdoll A.M."/>
            <person name="Duduk B."/>
            <person name="Holz S."/>
            <person name="Rabus R."/>
            <person name="Seemuller E."/>
            <person name="Mitrovic J."/>
            <person name="Muller I."/>
            <person name="Buttner C."/>
            <person name="Reinhardt R."/>
        </authorList>
    </citation>
    <scope>NUCLEOTIDE SEQUENCE [LARGE SCALE GENOMIC DNA]</scope>
    <source>
        <strain evidence="3">0502</strain>
    </source>
</reference>
<gene>
    <name evidence="2" type="ORF">BN85311900</name>
</gene>
<sequence length="176" mass="20614">MYRLIKPTIEMKTAYEAYINDWKDESLTPVTSDLKDKTYEQMLDEFYRAEHDINLPKGYVPDSNYFFVNEHKELLGFVNIRHYLDDILFKIRGHIAYGLKPSARGNGLSKIMLDLAIEKAREKGIKNILMVCDKSNIASRKTIEACGGVLKDEVYDVTDHEIIQRFWISYEEKKHE</sequence>
<dbReference type="AlphaFoldDB" id="U4KPE7"/>
<dbReference type="SUPFAM" id="SSF55729">
    <property type="entry name" value="Acyl-CoA N-acyltransferases (Nat)"/>
    <property type="match status" value="1"/>
</dbReference>
<evidence type="ECO:0000313" key="2">
    <source>
        <dbReference type="EMBL" id="CCV66211.1"/>
    </source>
</evidence>
<protein>
    <submittedName>
        <fullName evidence="2">GCN5-related N-acetyltransferase</fullName>
    </submittedName>
</protein>
<feature type="domain" description="N-acetyltransferase" evidence="1">
    <location>
        <begin position="9"/>
        <end position="169"/>
    </location>
</feature>
<keyword evidence="3" id="KW-1185">Reference proteome</keyword>
<dbReference type="InterPro" id="IPR016181">
    <property type="entry name" value="Acyl_CoA_acyltransferase"/>
</dbReference>
<accession>U4KPE7</accession>
<organism evidence="2 3">
    <name type="scientific">Acholeplasma brassicae</name>
    <dbReference type="NCBI Taxonomy" id="61635"/>
    <lineage>
        <taxon>Bacteria</taxon>
        <taxon>Bacillati</taxon>
        <taxon>Mycoplasmatota</taxon>
        <taxon>Mollicutes</taxon>
        <taxon>Acholeplasmatales</taxon>
        <taxon>Acholeplasmataceae</taxon>
        <taxon>Acholeplasma</taxon>
    </lineage>
</organism>
<evidence type="ECO:0000259" key="1">
    <source>
        <dbReference type="PROSITE" id="PS51186"/>
    </source>
</evidence>
<dbReference type="Pfam" id="PF00583">
    <property type="entry name" value="Acetyltransf_1"/>
    <property type="match status" value="1"/>
</dbReference>
<proteinExistence type="predicted"/>
<dbReference type="OrthoDB" id="9797989at2"/>
<dbReference type="Proteomes" id="UP000032737">
    <property type="component" value="Chromosome"/>
</dbReference>
<dbReference type="PROSITE" id="PS51186">
    <property type="entry name" value="GNAT"/>
    <property type="match status" value="1"/>
</dbReference>
<evidence type="ECO:0000313" key="3">
    <source>
        <dbReference type="Proteomes" id="UP000032737"/>
    </source>
</evidence>
<dbReference type="PANTHER" id="PTHR39173:SF1">
    <property type="entry name" value="ACETYLTRANSFERASE"/>
    <property type="match status" value="1"/>
</dbReference>
<dbReference type="InterPro" id="IPR000182">
    <property type="entry name" value="GNAT_dom"/>
</dbReference>
<dbReference type="PANTHER" id="PTHR39173">
    <property type="entry name" value="ACETYLTRANSFERASE"/>
    <property type="match status" value="1"/>
</dbReference>
<dbReference type="HOGENOM" id="CLU_113231_3_1_14"/>
<keyword evidence="2" id="KW-0808">Transferase</keyword>
<dbReference type="EMBL" id="FO681348">
    <property type="protein sequence ID" value="CCV66211.1"/>
    <property type="molecule type" value="Genomic_DNA"/>
</dbReference>
<dbReference type="Gene3D" id="3.40.630.30">
    <property type="match status" value="1"/>
</dbReference>